<evidence type="ECO:0000256" key="8">
    <source>
        <dbReference type="ARBA" id="ARBA00022630"/>
    </source>
</evidence>
<dbReference type="InterPro" id="IPR036635">
    <property type="entry name" value="MurB_C_sf"/>
</dbReference>
<keyword evidence="14" id="KW-0131">Cell cycle</keyword>
<dbReference type="GO" id="GO:0051301">
    <property type="term" value="P:cell division"/>
    <property type="evidence" value="ECO:0007669"/>
    <property type="project" value="UniProtKB-KW"/>
</dbReference>
<reference evidence="18" key="1">
    <citation type="submission" date="2020-05" db="EMBL/GenBank/DDBJ databases">
        <authorList>
            <person name="Chiriac C."/>
            <person name="Salcher M."/>
            <person name="Ghai R."/>
            <person name="Kavagutti S V."/>
        </authorList>
    </citation>
    <scope>NUCLEOTIDE SEQUENCE</scope>
</reference>
<dbReference type="NCBIfam" id="NF010478">
    <property type="entry name" value="PRK13903.1"/>
    <property type="match status" value="1"/>
</dbReference>
<evidence type="ECO:0000256" key="12">
    <source>
        <dbReference type="ARBA" id="ARBA00022984"/>
    </source>
</evidence>
<comment type="cofactor">
    <cofactor evidence="1">
        <name>FAD</name>
        <dbReference type="ChEBI" id="CHEBI:57692"/>
    </cofactor>
</comment>
<dbReference type="UniPathway" id="UPA00219"/>
<dbReference type="InterPro" id="IPR003170">
    <property type="entry name" value="MurB"/>
</dbReference>
<evidence type="ECO:0000256" key="6">
    <source>
        <dbReference type="ARBA" id="ARBA00022490"/>
    </source>
</evidence>
<feature type="domain" description="FAD-binding PCMH-type" evidence="17">
    <location>
        <begin position="12"/>
        <end position="183"/>
    </location>
</feature>
<evidence type="ECO:0000256" key="9">
    <source>
        <dbReference type="ARBA" id="ARBA00022827"/>
    </source>
</evidence>
<dbReference type="EMBL" id="CAFAAE010000124">
    <property type="protein sequence ID" value="CAB4794620.1"/>
    <property type="molecule type" value="Genomic_DNA"/>
</dbReference>
<keyword evidence="11" id="KW-0133">Cell shape</keyword>
<name>A0A6J6XB01_9ZZZZ</name>
<evidence type="ECO:0000256" key="4">
    <source>
        <dbReference type="ARBA" id="ARBA00004752"/>
    </source>
</evidence>
<dbReference type="GO" id="GO:0008762">
    <property type="term" value="F:UDP-N-acetylmuramate dehydrogenase activity"/>
    <property type="evidence" value="ECO:0007669"/>
    <property type="project" value="UniProtKB-EC"/>
</dbReference>
<dbReference type="PROSITE" id="PS51387">
    <property type="entry name" value="FAD_PCMH"/>
    <property type="match status" value="1"/>
</dbReference>
<keyword evidence="7" id="KW-0132">Cell division</keyword>
<dbReference type="PANTHER" id="PTHR21071">
    <property type="entry name" value="UDP-N-ACETYLENOLPYRUVOYLGLUCOSAMINE REDUCTASE"/>
    <property type="match status" value="1"/>
</dbReference>
<evidence type="ECO:0000259" key="17">
    <source>
        <dbReference type="PROSITE" id="PS51387"/>
    </source>
</evidence>
<dbReference type="InterPro" id="IPR016166">
    <property type="entry name" value="FAD-bd_PCMH"/>
</dbReference>
<dbReference type="EC" id="1.3.1.98" evidence="5"/>
<proteinExistence type="inferred from homology"/>
<keyword evidence="8" id="KW-0285">Flavoprotein</keyword>
<evidence type="ECO:0000256" key="10">
    <source>
        <dbReference type="ARBA" id="ARBA00022857"/>
    </source>
</evidence>
<keyword evidence="12" id="KW-0573">Peptidoglycan synthesis</keyword>
<dbReference type="HAMAP" id="MF_00037">
    <property type="entry name" value="MurB"/>
    <property type="match status" value="1"/>
</dbReference>
<sequence length="341" mass="36670">MENLSKYTSLHVGGPAQKFVHATTEAELIAAIQEADSSREPLLVIGGGSNVLVGDAGFKGTVIRVETKGNTYEVDACSGGMITVAAGEDWDQFVAWIMSKGFAGLETLSGIPGTVGGAPIQNIGAYGHEISEVIAKVRTFDRKSNEQKTFTNQSCDFSYRSSIFKKEPNRYVILDVTFQLRNGEISLPIKYQELANYLGIELEDRAPISDVRKAVLSLRASKGMLLDANDPNSWSAGSFFVNPILSQEQAAQLPEGAPRWPQSDGRIKTSAAWLMEHAGVKKGEVHAGAHVSSKHVLALVNGGTATAADIAELARNARGRVKEVFGITLEPEVHFVGLTLE</sequence>
<dbReference type="Gene3D" id="3.90.78.10">
    <property type="entry name" value="UDP-N-acetylenolpyruvoylglucosamine reductase, C-terminal domain"/>
    <property type="match status" value="1"/>
</dbReference>
<accession>A0A6J6XB01</accession>
<protein>
    <recommendedName>
        <fullName evidence="5">UDP-N-acetylmuramate dehydrogenase</fullName>
        <ecNumber evidence="5">1.3.1.98</ecNumber>
    </recommendedName>
</protein>
<evidence type="ECO:0000256" key="11">
    <source>
        <dbReference type="ARBA" id="ARBA00022960"/>
    </source>
</evidence>
<dbReference type="AlphaFoldDB" id="A0A6J6XB01"/>
<organism evidence="18">
    <name type="scientific">freshwater metagenome</name>
    <dbReference type="NCBI Taxonomy" id="449393"/>
    <lineage>
        <taxon>unclassified sequences</taxon>
        <taxon>metagenomes</taxon>
        <taxon>ecological metagenomes</taxon>
    </lineage>
</organism>
<comment type="catalytic activity">
    <reaction evidence="16">
        <text>UDP-N-acetyl-alpha-D-muramate + NADP(+) = UDP-N-acetyl-3-O-(1-carboxyvinyl)-alpha-D-glucosamine + NADPH + H(+)</text>
        <dbReference type="Rhea" id="RHEA:12248"/>
        <dbReference type="ChEBI" id="CHEBI:15378"/>
        <dbReference type="ChEBI" id="CHEBI:57783"/>
        <dbReference type="ChEBI" id="CHEBI:58349"/>
        <dbReference type="ChEBI" id="CHEBI:68483"/>
        <dbReference type="ChEBI" id="CHEBI:70757"/>
        <dbReference type="EC" id="1.3.1.98"/>
    </reaction>
</comment>
<comment type="function">
    <text evidence="2">Cell wall formation.</text>
</comment>
<evidence type="ECO:0000256" key="1">
    <source>
        <dbReference type="ARBA" id="ARBA00001974"/>
    </source>
</evidence>
<dbReference type="InterPro" id="IPR016167">
    <property type="entry name" value="FAD-bd_PCMH_sub1"/>
</dbReference>
<keyword evidence="15" id="KW-0961">Cell wall biogenesis/degradation</keyword>
<dbReference type="InterPro" id="IPR006094">
    <property type="entry name" value="Oxid_FAD_bind_N"/>
</dbReference>
<evidence type="ECO:0000256" key="13">
    <source>
        <dbReference type="ARBA" id="ARBA00023002"/>
    </source>
</evidence>
<dbReference type="GO" id="GO:0008360">
    <property type="term" value="P:regulation of cell shape"/>
    <property type="evidence" value="ECO:0007669"/>
    <property type="project" value="UniProtKB-KW"/>
</dbReference>
<dbReference type="Pfam" id="PF01565">
    <property type="entry name" value="FAD_binding_4"/>
    <property type="match status" value="1"/>
</dbReference>
<dbReference type="PANTHER" id="PTHR21071:SF4">
    <property type="entry name" value="UDP-N-ACETYLENOLPYRUVOYLGLUCOSAMINE REDUCTASE"/>
    <property type="match status" value="1"/>
</dbReference>
<comment type="subcellular location">
    <subcellularLocation>
        <location evidence="3">Cytoplasm</location>
    </subcellularLocation>
</comment>
<evidence type="ECO:0000313" key="18">
    <source>
        <dbReference type="EMBL" id="CAB4794620.1"/>
    </source>
</evidence>
<dbReference type="InterPro" id="IPR011601">
    <property type="entry name" value="MurB_C"/>
</dbReference>
<evidence type="ECO:0000256" key="5">
    <source>
        <dbReference type="ARBA" id="ARBA00012518"/>
    </source>
</evidence>
<keyword evidence="10" id="KW-0521">NADP</keyword>
<dbReference type="GO" id="GO:0071555">
    <property type="term" value="P:cell wall organization"/>
    <property type="evidence" value="ECO:0007669"/>
    <property type="project" value="UniProtKB-KW"/>
</dbReference>
<gene>
    <name evidence="18" type="ORF">UFOPK2982_00810</name>
</gene>
<evidence type="ECO:0000256" key="16">
    <source>
        <dbReference type="ARBA" id="ARBA00048914"/>
    </source>
</evidence>
<evidence type="ECO:0000256" key="2">
    <source>
        <dbReference type="ARBA" id="ARBA00003921"/>
    </source>
</evidence>
<comment type="pathway">
    <text evidence="4">Cell wall biogenesis; peptidoglycan biosynthesis.</text>
</comment>
<evidence type="ECO:0000256" key="14">
    <source>
        <dbReference type="ARBA" id="ARBA00023306"/>
    </source>
</evidence>
<dbReference type="InterPro" id="IPR036318">
    <property type="entry name" value="FAD-bd_PCMH-like_sf"/>
</dbReference>
<dbReference type="Gene3D" id="3.30.43.10">
    <property type="entry name" value="Uridine Diphospho-n-acetylenolpyruvylglucosamine Reductase, domain 2"/>
    <property type="match status" value="1"/>
</dbReference>
<evidence type="ECO:0000256" key="15">
    <source>
        <dbReference type="ARBA" id="ARBA00023316"/>
    </source>
</evidence>
<dbReference type="GO" id="GO:0005829">
    <property type="term" value="C:cytosol"/>
    <property type="evidence" value="ECO:0007669"/>
    <property type="project" value="TreeGrafter"/>
</dbReference>
<dbReference type="SUPFAM" id="SSF56176">
    <property type="entry name" value="FAD-binding/transporter-associated domain-like"/>
    <property type="match status" value="1"/>
</dbReference>
<dbReference type="GO" id="GO:0071949">
    <property type="term" value="F:FAD binding"/>
    <property type="evidence" value="ECO:0007669"/>
    <property type="project" value="InterPro"/>
</dbReference>
<dbReference type="GO" id="GO:0009252">
    <property type="term" value="P:peptidoglycan biosynthetic process"/>
    <property type="evidence" value="ECO:0007669"/>
    <property type="project" value="UniProtKB-UniPathway"/>
</dbReference>
<keyword evidence="13" id="KW-0560">Oxidoreductase</keyword>
<evidence type="ECO:0000256" key="3">
    <source>
        <dbReference type="ARBA" id="ARBA00004496"/>
    </source>
</evidence>
<keyword evidence="9" id="KW-0274">FAD</keyword>
<dbReference type="InterPro" id="IPR016169">
    <property type="entry name" value="FAD-bd_PCMH_sub2"/>
</dbReference>
<evidence type="ECO:0000256" key="7">
    <source>
        <dbReference type="ARBA" id="ARBA00022618"/>
    </source>
</evidence>
<dbReference type="SUPFAM" id="SSF56194">
    <property type="entry name" value="Uridine diphospho-N-Acetylenolpyruvylglucosamine reductase, MurB, C-terminal domain"/>
    <property type="match status" value="1"/>
</dbReference>
<dbReference type="NCBIfam" id="NF000755">
    <property type="entry name" value="PRK00046.1"/>
    <property type="match status" value="1"/>
</dbReference>
<keyword evidence="6" id="KW-0963">Cytoplasm</keyword>
<dbReference type="Pfam" id="PF02873">
    <property type="entry name" value="MurB_C"/>
    <property type="match status" value="1"/>
</dbReference>
<dbReference type="NCBIfam" id="TIGR00179">
    <property type="entry name" value="murB"/>
    <property type="match status" value="1"/>
</dbReference>
<dbReference type="Gene3D" id="3.30.465.10">
    <property type="match status" value="1"/>
</dbReference>